<dbReference type="SUPFAM" id="SSF48726">
    <property type="entry name" value="Immunoglobulin"/>
    <property type="match status" value="1"/>
</dbReference>
<keyword evidence="5" id="KW-0732">Signal</keyword>
<accession>A0AA88LG28</accession>
<comment type="subcellular location">
    <subcellularLocation>
        <location evidence="1">Membrane</location>
    </subcellularLocation>
</comment>
<dbReference type="PANTHER" id="PTHR11860:SF87">
    <property type="entry name" value="CMRF35-LIKE MOLECULE 8"/>
    <property type="match status" value="1"/>
</dbReference>
<dbReference type="InterPro" id="IPR007110">
    <property type="entry name" value="Ig-like_dom"/>
</dbReference>
<dbReference type="GO" id="GO:0004888">
    <property type="term" value="F:transmembrane signaling receptor activity"/>
    <property type="evidence" value="ECO:0007669"/>
    <property type="project" value="TreeGrafter"/>
</dbReference>
<evidence type="ECO:0000313" key="7">
    <source>
        <dbReference type="EMBL" id="KAK2815866.1"/>
    </source>
</evidence>
<keyword evidence="4" id="KW-1133">Transmembrane helix</keyword>
<dbReference type="PANTHER" id="PTHR11860">
    <property type="entry name" value="POLYMERIC-IMMUNOGLOBULIN RECEPTOR"/>
    <property type="match status" value="1"/>
</dbReference>
<dbReference type="Proteomes" id="UP001187415">
    <property type="component" value="Unassembled WGS sequence"/>
</dbReference>
<keyword evidence="3 4" id="KW-0472">Membrane</keyword>
<proteinExistence type="predicted"/>
<dbReference type="EMBL" id="JAUPFM010000022">
    <property type="protein sequence ID" value="KAK2815866.1"/>
    <property type="molecule type" value="Genomic_DNA"/>
</dbReference>
<comment type="caution">
    <text evidence="7">The sequence shown here is derived from an EMBL/GenBank/DDBJ whole genome shotgun (WGS) entry which is preliminary data.</text>
</comment>
<protein>
    <recommendedName>
        <fullName evidence="6">Ig-like domain-containing protein</fullName>
    </recommendedName>
</protein>
<reference evidence="7" key="1">
    <citation type="submission" date="2023-07" db="EMBL/GenBank/DDBJ databases">
        <title>Chromosome-level Genome Assembly of Striped Snakehead (Channa striata).</title>
        <authorList>
            <person name="Liu H."/>
        </authorList>
    </citation>
    <scope>NUCLEOTIDE SEQUENCE</scope>
    <source>
        <strain evidence="7">Gz</strain>
        <tissue evidence="7">Muscle</tissue>
    </source>
</reference>
<dbReference type="InterPro" id="IPR036179">
    <property type="entry name" value="Ig-like_dom_sf"/>
</dbReference>
<dbReference type="InterPro" id="IPR003599">
    <property type="entry name" value="Ig_sub"/>
</dbReference>
<feature type="domain" description="Ig-like" evidence="6">
    <location>
        <begin position="33"/>
        <end position="120"/>
    </location>
</feature>
<feature type="transmembrane region" description="Helical" evidence="4">
    <location>
        <begin position="158"/>
        <end position="183"/>
    </location>
</feature>
<keyword evidence="2 4" id="KW-0812">Transmembrane</keyword>
<feature type="signal peptide" evidence="5">
    <location>
        <begin position="1"/>
        <end position="20"/>
    </location>
</feature>
<feature type="chain" id="PRO_5041642225" description="Ig-like domain-containing protein" evidence="5">
    <location>
        <begin position="21"/>
        <end position="299"/>
    </location>
</feature>
<evidence type="ECO:0000256" key="5">
    <source>
        <dbReference type="SAM" id="SignalP"/>
    </source>
</evidence>
<dbReference type="SMART" id="SM00409">
    <property type="entry name" value="IG"/>
    <property type="match status" value="1"/>
</dbReference>
<dbReference type="AlphaFoldDB" id="A0AA88LG28"/>
<dbReference type="InterPro" id="IPR050671">
    <property type="entry name" value="CD300_family_receptors"/>
</dbReference>
<sequence length="299" mass="33473">MWISWKATVMIIVTVQLNQALMSGTTTTVNGVEGQTVSFRCEYPAKLRHSVKFLWRVDDSKLKSLIMTNKQDEWVKERNFSLYDNTTGGYIIIRVDKLVQEDAGIYGCGVDVSSLPDHVSVIQLNVVRAKLQENYSHYITKSPTSPMDFTVDSVNKPLFLTAVMCVGAMLFVCLFTLCLLLTVKQRRSGPQHNRQTSADYETMMPSVGTEPEDCCSCPECDGLAALSPPPREVCPVFKLKQRESTVSFANGEYVEVDLIGRQYQHLDLSQLDENVYHSLNGNAAPIEEKAQAAKEQLNC</sequence>
<dbReference type="PROSITE" id="PS50835">
    <property type="entry name" value="IG_LIKE"/>
    <property type="match status" value="1"/>
</dbReference>
<evidence type="ECO:0000256" key="3">
    <source>
        <dbReference type="ARBA" id="ARBA00023136"/>
    </source>
</evidence>
<evidence type="ECO:0000256" key="2">
    <source>
        <dbReference type="ARBA" id="ARBA00022692"/>
    </source>
</evidence>
<dbReference type="InterPro" id="IPR013783">
    <property type="entry name" value="Ig-like_fold"/>
</dbReference>
<dbReference type="GO" id="GO:0005886">
    <property type="term" value="C:plasma membrane"/>
    <property type="evidence" value="ECO:0007669"/>
    <property type="project" value="TreeGrafter"/>
</dbReference>
<evidence type="ECO:0000256" key="4">
    <source>
        <dbReference type="SAM" id="Phobius"/>
    </source>
</evidence>
<evidence type="ECO:0000256" key="1">
    <source>
        <dbReference type="ARBA" id="ARBA00004370"/>
    </source>
</evidence>
<name>A0AA88LG28_CHASR</name>
<dbReference type="Gene3D" id="2.60.40.10">
    <property type="entry name" value="Immunoglobulins"/>
    <property type="match status" value="1"/>
</dbReference>
<organism evidence="7 8">
    <name type="scientific">Channa striata</name>
    <name type="common">Snakehead murrel</name>
    <name type="synonym">Ophicephalus striatus</name>
    <dbReference type="NCBI Taxonomy" id="64152"/>
    <lineage>
        <taxon>Eukaryota</taxon>
        <taxon>Metazoa</taxon>
        <taxon>Chordata</taxon>
        <taxon>Craniata</taxon>
        <taxon>Vertebrata</taxon>
        <taxon>Euteleostomi</taxon>
        <taxon>Actinopterygii</taxon>
        <taxon>Neopterygii</taxon>
        <taxon>Teleostei</taxon>
        <taxon>Neoteleostei</taxon>
        <taxon>Acanthomorphata</taxon>
        <taxon>Anabantaria</taxon>
        <taxon>Anabantiformes</taxon>
        <taxon>Channoidei</taxon>
        <taxon>Channidae</taxon>
        <taxon>Channa</taxon>
    </lineage>
</organism>
<gene>
    <name evidence="7" type="ORF">Q5P01_026333</name>
</gene>
<dbReference type="InterPro" id="IPR013106">
    <property type="entry name" value="Ig_V-set"/>
</dbReference>
<keyword evidence="8" id="KW-1185">Reference proteome</keyword>
<evidence type="ECO:0000313" key="8">
    <source>
        <dbReference type="Proteomes" id="UP001187415"/>
    </source>
</evidence>
<evidence type="ECO:0000259" key="6">
    <source>
        <dbReference type="PROSITE" id="PS50835"/>
    </source>
</evidence>
<dbReference type="Pfam" id="PF07686">
    <property type="entry name" value="V-set"/>
    <property type="match status" value="1"/>
</dbReference>